<dbReference type="InterPro" id="IPR036366">
    <property type="entry name" value="PGBDSf"/>
</dbReference>
<evidence type="ECO:0000313" key="2">
    <source>
        <dbReference type="EMBL" id="MET4720746.1"/>
    </source>
</evidence>
<dbReference type="SUPFAM" id="SSF47090">
    <property type="entry name" value="PGBD-like"/>
    <property type="match status" value="1"/>
</dbReference>
<dbReference type="NCBIfam" id="TIGR02594">
    <property type="entry name" value="TIGR02594 family protein"/>
    <property type="match status" value="1"/>
</dbReference>
<feature type="domain" description="Peptidoglycan binding-like" evidence="1">
    <location>
        <begin position="17"/>
        <end position="72"/>
    </location>
</feature>
<organism evidence="2 3">
    <name type="scientific">Bradyrhizobium japonicum</name>
    <dbReference type="NCBI Taxonomy" id="375"/>
    <lineage>
        <taxon>Bacteria</taxon>
        <taxon>Pseudomonadati</taxon>
        <taxon>Pseudomonadota</taxon>
        <taxon>Alphaproteobacteria</taxon>
        <taxon>Hyphomicrobiales</taxon>
        <taxon>Nitrobacteraceae</taxon>
        <taxon>Bradyrhizobium</taxon>
    </lineage>
</organism>
<reference evidence="2 3" key="1">
    <citation type="submission" date="2024-06" db="EMBL/GenBank/DDBJ databases">
        <title>Genomic Encyclopedia of Type Strains, Phase V (KMG-V): Genome sequencing to study the core and pangenomes of soil and plant-associated prokaryotes.</title>
        <authorList>
            <person name="Whitman W."/>
        </authorList>
    </citation>
    <scope>NUCLEOTIDE SEQUENCE [LARGE SCALE GENOMIC DNA]</scope>
    <source>
        <strain evidence="2 3">USDA 160</strain>
    </source>
</reference>
<dbReference type="InterPro" id="IPR002477">
    <property type="entry name" value="Peptidoglycan-bd-like"/>
</dbReference>
<dbReference type="InterPro" id="IPR013423">
    <property type="entry name" value="CHP02594"/>
</dbReference>
<comment type="caution">
    <text evidence="2">The sequence shown here is derived from an EMBL/GenBank/DDBJ whole genome shotgun (WGS) entry which is preliminary data.</text>
</comment>
<evidence type="ECO:0000313" key="3">
    <source>
        <dbReference type="Proteomes" id="UP001549291"/>
    </source>
</evidence>
<dbReference type="Pfam" id="PF01471">
    <property type="entry name" value="PG_binding_1"/>
    <property type="match status" value="1"/>
</dbReference>
<dbReference type="Proteomes" id="UP001549291">
    <property type="component" value="Unassembled WGS sequence"/>
</dbReference>
<dbReference type="EMBL" id="JBEPTQ010000002">
    <property type="protein sequence ID" value="MET4720746.1"/>
    <property type="molecule type" value="Genomic_DNA"/>
</dbReference>
<name>A0ABV2RV05_BRAJP</name>
<gene>
    <name evidence="2" type="ORF">ABIF63_004852</name>
</gene>
<protein>
    <submittedName>
        <fullName evidence="2">Uncharacterized protein (TIGR02594 family)</fullName>
    </submittedName>
</protein>
<evidence type="ECO:0000259" key="1">
    <source>
        <dbReference type="Pfam" id="PF01471"/>
    </source>
</evidence>
<accession>A0ABV2RV05</accession>
<sequence>MSLAPLVAAGPLRFGASGDAVRQIQLALRQIGYSLTGTGWFGPATDTAVETFQKRAGLVVDGEVGPKTAVALDLAAAGKAQAVGAPAQEISRPLWLEAGIKLIGTKEGAGAKDNPSIIQWAKDEGGDIAAEYTHDSIPWCALFANHCLTKVGLKGTGTLWALDFAGHWPAVKLAGPAVGAFAPMKRTGGGHIMMIVGRDQHGNVMGLGGNQSDAVNIEPFAVSRLNQGFWWPSSVPMPPASQIGIGHLPIVQSNGKLSTNEA</sequence>
<dbReference type="InterPro" id="IPR036365">
    <property type="entry name" value="PGBD-like_sf"/>
</dbReference>
<proteinExistence type="predicted"/>
<dbReference type="RefSeq" id="WP_248888456.1">
    <property type="nucleotide sequence ID" value="NZ_CP066351.1"/>
</dbReference>
<keyword evidence="3" id="KW-1185">Reference proteome</keyword>
<dbReference type="Gene3D" id="1.10.101.10">
    <property type="entry name" value="PGBD-like superfamily/PGBD"/>
    <property type="match status" value="1"/>
</dbReference>